<name>A0ABU5GWD9_9BACT</name>
<sequence length="85" mass="9048">MNKERIVQAWRNPEYRASLSAEERALLPESPAGAPLTELGESELSDITGGVTPCGDTRTKGPLACTLNSCGIVACVPPSYRICVE</sequence>
<dbReference type="Proteomes" id="UP001291309">
    <property type="component" value="Unassembled WGS sequence"/>
</dbReference>
<dbReference type="NCBIfam" id="TIGR03898">
    <property type="entry name" value="lanti_MRSA_kill"/>
    <property type="match status" value="1"/>
</dbReference>
<accession>A0ABU5GWD9</accession>
<reference evidence="1 2" key="1">
    <citation type="submission" date="2023-12" db="EMBL/GenBank/DDBJ databases">
        <title>the genome sequence of Hyalangium sp. s54d21.</title>
        <authorList>
            <person name="Zhang X."/>
        </authorList>
    </citation>
    <scope>NUCLEOTIDE SEQUENCE [LARGE SCALE GENOMIC DNA]</scope>
    <source>
        <strain evidence="2">s54d21</strain>
    </source>
</reference>
<gene>
    <name evidence="1" type="ORF">SYV04_03840</name>
</gene>
<proteinExistence type="predicted"/>
<organism evidence="1 2">
    <name type="scientific">Hyalangium rubrum</name>
    <dbReference type="NCBI Taxonomy" id="3103134"/>
    <lineage>
        <taxon>Bacteria</taxon>
        <taxon>Pseudomonadati</taxon>
        <taxon>Myxococcota</taxon>
        <taxon>Myxococcia</taxon>
        <taxon>Myxococcales</taxon>
        <taxon>Cystobacterineae</taxon>
        <taxon>Archangiaceae</taxon>
        <taxon>Hyalangium</taxon>
    </lineage>
</organism>
<protein>
    <submittedName>
        <fullName evidence="1">Mersacidin/lichenicidin family type 2 lantibiotic</fullName>
    </submittedName>
</protein>
<comment type="caution">
    <text evidence="1">The sequence shown here is derived from an EMBL/GenBank/DDBJ whole genome shotgun (WGS) entry which is preliminary data.</text>
</comment>
<evidence type="ECO:0000313" key="2">
    <source>
        <dbReference type="Proteomes" id="UP001291309"/>
    </source>
</evidence>
<dbReference type="EMBL" id="JAXIVS010000001">
    <property type="protein sequence ID" value="MDY7225495.1"/>
    <property type="molecule type" value="Genomic_DNA"/>
</dbReference>
<keyword evidence="2" id="KW-1185">Reference proteome</keyword>
<dbReference type="InterPro" id="IPR027635">
    <property type="entry name" value="Lantibiotic2_lead_pep_dom"/>
</dbReference>
<evidence type="ECO:0000313" key="1">
    <source>
        <dbReference type="EMBL" id="MDY7225495.1"/>
    </source>
</evidence>
<dbReference type="RefSeq" id="WP_321544205.1">
    <property type="nucleotide sequence ID" value="NZ_JAXIVS010000001.1"/>
</dbReference>